<organism evidence="3 4">
    <name type="scientific">Merluccius polli</name>
    <name type="common">Benguela hake</name>
    <name type="synonym">Merluccius cadenati</name>
    <dbReference type="NCBI Taxonomy" id="89951"/>
    <lineage>
        <taxon>Eukaryota</taxon>
        <taxon>Metazoa</taxon>
        <taxon>Chordata</taxon>
        <taxon>Craniata</taxon>
        <taxon>Vertebrata</taxon>
        <taxon>Euteleostomi</taxon>
        <taxon>Actinopterygii</taxon>
        <taxon>Neopterygii</taxon>
        <taxon>Teleostei</taxon>
        <taxon>Neoteleostei</taxon>
        <taxon>Acanthomorphata</taxon>
        <taxon>Zeiogadaria</taxon>
        <taxon>Gadariae</taxon>
        <taxon>Gadiformes</taxon>
        <taxon>Gadoidei</taxon>
        <taxon>Merlucciidae</taxon>
        <taxon>Merluccius</taxon>
    </lineage>
</organism>
<dbReference type="InterPro" id="IPR035892">
    <property type="entry name" value="C2_domain_sf"/>
</dbReference>
<feature type="domain" description="C2" evidence="2">
    <location>
        <begin position="307"/>
        <end position="423"/>
    </location>
</feature>
<dbReference type="PANTHER" id="PTHR46291">
    <property type="entry name" value="C2 DOMAIN-CONTAINING PROTEIN"/>
    <property type="match status" value="1"/>
</dbReference>
<dbReference type="SMART" id="SM00239">
    <property type="entry name" value="C2"/>
    <property type="match status" value="1"/>
</dbReference>
<feature type="region of interest" description="Disordered" evidence="1">
    <location>
        <begin position="173"/>
        <end position="207"/>
    </location>
</feature>
<dbReference type="PROSITE" id="PS50004">
    <property type="entry name" value="C2"/>
    <property type="match status" value="1"/>
</dbReference>
<sequence length="423" mass="45658">MWMLEKIRGSVETSVLRQGENGDKKGATPGYSNVLTPDKIPDFFIPPKLVNTPPEPELLDVKPKECLRPSASEQTIGGGGGGGRKISSPRSPRLVAKLTGDTKNLLRAANRHIIQIESADDVVAGDTNADPHSQTAMSLPYVPKTQTSYGFATLKESPHTRRKESLFHCDLASPITSPNAQRKGGGKGGEAGASTATTNHLNPADFNTSHMNPYRYFSGGESDTCSSAESSPFNSPLLSRSASLLKIFTHETQAKVVKVKRTFARHSSLSTDECSSAEPSPNAQRRLHGPGGAGASSDREHTINLHKGGMVRVSADYDAGTARLRVRVLAAESLYDKLVDIKSIHCCVSVYLNPGKLQKQRSNIIKNSRNPVFNEDFFFDAVTPAQVKSLALKIKVVNKGTSLKRDTLLGEREVLLTKLVSGT</sequence>
<feature type="compositionally biased region" description="Polar residues" evidence="1">
    <location>
        <begin position="268"/>
        <end position="283"/>
    </location>
</feature>
<dbReference type="SUPFAM" id="SSF49562">
    <property type="entry name" value="C2 domain (Calcium/lipid-binding domain, CaLB)"/>
    <property type="match status" value="1"/>
</dbReference>
<dbReference type="InterPro" id="IPR043549">
    <property type="entry name" value="C2C4C/C2C4D"/>
</dbReference>
<protein>
    <submittedName>
        <fullName evidence="3">C2 calcium-dependent domain-containing protein 4C</fullName>
    </submittedName>
</protein>
<feature type="region of interest" description="Disordered" evidence="1">
    <location>
        <begin position="15"/>
        <end position="37"/>
    </location>
</feature>
<gene>
    <name evidence="3" type="ORF">N1851_012278</name>
</gene>
<name>A0AA47MWV1_MERPO</name>
<dbReference type="Gene3D" id="2.60.40.150">
    <property type="entry name" value="C2 domain"/>
    <property type="match status" value="1"/>
</dbReference>
<comment type="caution">
    <text evidence="3">The sequence shown here is derived from an EMBL/GenBank/DDBJ whole genome shotgun (WGS) entry which is preliminary data.</text>
</comment>
<reference evidence="3" key="1">
    <citation type="journal article" date="2023" name="Front. Mar. Sci.">
        <title>A new Merluccius polli reference genome to investigate the effects of global change in West African waters.</title>
        <authorList>
            <person name="Mateo J.L."/>
            <person name="Blanco-Fernandez C."/>
            <person name="Garcia-Vazquez E."/>
            <person name="Machado-Schiaffino G."/>
        </authorList>
    </citation>
    <scope>NUCLEOTIDE SEQUENCE</scope>
    <source>
        <strain evidence="3">C29</strain>
        <tissue evidence="3">Fin</tissue>
    </source>
</reference>
<dbReference type="InterPro" id="IPR000008">
    <property type="entry name" value="C2_dom"/>
</dbReference>
<evidence type="ECO:0000313" key="4">
    <source>
        <dbReference type="Proteomes" id="UP001174136"/>
    </source>
</evidence>
<feature type="region of interest" description="Disordered" evidence="1">
    <location>
        <begin position="268"/>
        <end position="300"/>
    </location>
</feature>
<accession>A0AA47MWV1</accession>
<dbReference type="Proteomes" id="UP001174136">
    <property type="component" value="Unassembled WGS sequence"/>
</dbReference>
<proteinExistence type="predicted"/>
<dbReference type="EMBL" id="JAOPHQ010002200">
    <property type="protein sequence ID" value="KAK0148019.1"/>
    <property type="molecule type" value="Genomic_DNA"/>
</dbReference>
<feature type="region of interest" description="Disordered" evidence="1">
    <location>
        <begin position="70"/>
        <end position="91"/>
    </location>
</feature>
<evidence type="ECO:0000256" key="1">
    <source>
        <dbReference type="SAM" id="MobiDB-lite"/>
    </source>
</evidence>
<keyword evidence="4" id="KW-1185">Reference proteome</keyword>
<evidence type="ECO:0000259" key="2">
    <source>
        <dbReference type="PROSITE" id="PS50004"/>
    </source>
</evidence>
<dbReference type="PANTHER" id="PTHR46291:SF5">
    <property type="entry name" value="C2 CALCIUM-DEPENDENT DOMAIN-CONTAINING PROTEIN 4C"/>
    <property type="match status" value="1"/>
</dbReference>
<dbReference type="Pfam" id="PF00168">
    <property type="entry name" value="C2"/>
    <property type="match status" value="1"/>
</dbReference>
<dbReference type="AlphaFoldDB" id="A0AA47MWV1"/>
<evidence type="ECO:0000313" key="3">
    <source>
        <dbReference type="EMBL" id="KAK0148019.1"/>
    </source>
</evidence>